<dbReference type="InterPro" id="IPR015421">
    <property type="entry name" value="PyrdxlP-dep_Trfase_major"/>
</dbReference>
<dbReference type="SUPFAM" id="SSF46785">
    <property type="entry name" value="Winged helix' DNA-binding domain"/>
    <property type="match status" value="1"/>
</dbReference>
<evidence type="ECO:0000259" key="8">
    <source>
        <dbReference type="PROSITE" id="PS50949"/>
    </source>
</evidence>
<dbReference type="GO" id="GO:0030170">
    <property type="term" value="F:pyridoxal phosphate binding"/>
    <property type="evidence" value="ECO:0007669"/>
    <property type="project" value="InterPro"/>
</dbReference>
<comment type="cofactor">
    <cofactor evidence="1">
        <name>pyridoxal 5'-phosphate</name>
        <dbReference type="ChEBI" id="CHEBI:597326"/>
    </cofactor>
</comment>
<proteinExistence type="inferred from homology"/>
<comment type="similarity">
    <text evidence="2">In the C-terminal section; belongs to the class-I pyridoxal-phosphate-dependent aminotransferase family.</text>
</comment>
<dbReference type="Pfam" id="PF00392">
    <property type="entry name" value="GntR"/>
    <property type="match status" value="1"/>
</dbReference>
<evidence type="ECO:0000256" key="3">
    <source>
        <dbReference type="ARBA" id="ARBA00022576"/>
    </source>
</evidence>
<dbReference type="AlphaFoldDB" id="A0A940NGS9"/>
<dbReference type="SMART" id="SM00345">
    <property type="entry name" value="HTH_GNTR"/>
    <property type="match status" value="1"/>
</dbReference>
<organism evidence="9 10">
    <name type="scientific">Gottfriedia endophytica</name>
    <dbReference type="NCBI Taxonomy" id="2820819"/>
    <lineage>
        <taxon>Bacteria</taxon>
        <taxon>Bacillati</taxon>
        <taxon>Bacillota</taxon>
        <taxon>Bacilli</taxon>
        <taxon>Bacillales</taxon>
        <taxon>Bacillaceae</taxon>
        <taxon>Gottfriedia</taxon>
    </lineage>
</organism>
<evidence type="ECO:0000256" key="4">
    <source>
        <dbReference type="ARBA" id="ARBA00022898"/>
    </source>
</evidence>
<keyword evidence="7" id="KW-0804">Transcription</keyword>
<dbReference type="PROSITE" id="PS50949">
    <property type="entry name" value="HTH_GNTR"/>
    <property type="match status" value="1"/>
</dbReference>
<keyword evidence="3 9" id="KW-0808">Transferase</keyword>
<dbReference type="GO" id="GO:0008483">
    <property type="term" value="F:transaminase activity"/>
    <property type="evidence" value="ECO:0007669"/>
    <property type="project" value="UniProtKB-KW"/>
</dbReference>
<dbReference type="GO" id="GO:0003700">
    <property type="term" value="F:DNA-binding transcription factor activity"/>
    <property type="evidence" value="ECO:0007669"/>
    <property type="project" value="InterPro"/>
</dbReference>
<dbReference type="InterPro" id="IPR015422">
    <property type="entry name" value="PyrdxlP-dep_Trfase_small"/>
</dbReference>
<dbReference type="PANTHER" id="PTHR46577:SF1">
    <property type="entry name" value="HTH-TYPE TRANSCRIPTIONAL REGULATORY PROTEIN GABR"/>
    <property type="match status" value="1"/>
</dbReference>
<evidence type="ECO:0000256" key="7">
    <source>
        <dbReference type="ARBA" id="ARBA00023163"/>
    </source>
</evidence>
<comment type="caution">
    <text evidence="9">The sequence shown here is derived from an EMBL/GenBank/DDBJ whole genome shotgun (WGS) entry which is preliminary data.</text>
</comment>
<gene>
    <name evidence="9" type="ORF">J5Y03_02085</name>
</gene>
<dbReference type="InterPro" id="IPR004839">
    <property type="entry name" value="Aminotransferase_I/II_large"/>
</dbReference>
<keyword evidence="6" id="KW-0238">DNA-binding</keyword>
<dbReference type="GO" id="GO:0003677">
    <property type="term" value="F:DNA binding"/>
    <property type="evidence" value="ECO:0007669"/>
    <property type="project" value="UniProtKB-KW"/>
</dbReference>
<keyword evidence="10" id="KW-1185">Reference proteome</keyword>
<feature type="domain" description="HTH gntR-type" evidence="8">
    <location>
        <begin position="1"/>
        <end position="69"/>
    </location>
</feature>
<dbReference type="CDD" id="cd07377">
    <property type="entry name" value="WHTH_GntR"/>
    <property type="match status" value="1"/>
</dbReference>
<evidence type="ECO:0000256" key="2">
    <source>
        <dbReference type="ARBA" id="ARBA00005384"/>
    </source>
</evidence>
<evidence type="ECO:0000256" key="1">
    <source>
        <dbReference type="ARBA" id="ARBA00001933"/>
    </source>
</evidence>
<evidence type="ECO:0000313" key="10">
    <source>
        <dbReference type="Proteomes" id="UP000682134"/>
    </source>
</evidence>
<dbReference type="SUPFAM" id="SSF53383">
    <property type="entry name" value="PLP-dependent transferases"/>
    <property type="match status" value="1"/>
</dbReference>
<dbReference type="InterPro" id="IPR036390">
    <property type="entry name" value="WH_DNA-bd_sf"/>
</dbReference>
<dbReference type="PANTHER" id="PTHR46577">
    <property type="entry name" value="HTH-TYPE TRANSCRIPTIONAL REGULATORY PROTEIN GABR"/>
    <property type="match status" value="1"/>
</dbReference>
<accession>A0A940NGS9</accession>
<dbReference type="InterPro" id="IPR036388">
    <property type="entry name" value="WH-like_DNA-bd_sf"/>
</dbReference>
<evidence type="ECO:0000256" key="6">
    <source>
        <dbReference type="ARBA" id="ARBA00023125"/>
    </source>
</evidence>
<dbReference type="Gene3D" id="3.90.1150.10">
    <property type="entry name" value="Aspartate Aminotransferase, domain 1"/>
    <property type="match status" value="1"/>
</dbReference>
<sequence length="450" mass="52851">MYKYLSLLNDLETQIQTNEYKEGEKLPSIRSLAESCQINKSTVIRAFHELEKKNLVYSVPQSGYFVVKKAFELSENEKTEIDFETSAPDWNKFPYIDFQHCINKAIDTYQKDLFVYGRPQGLMSLIKVVQKHLETYQVFTKTENIFITSGVQQALSILREIPFPNKKTKILVEQPSYHLFMEHLETYQESLIGIKRTAEGIDLLELERIFREEDIKFFYTMPRFHNPLGTSYSQKEKKEIARMAKKYDVYIVEDDYLVDFEQDSKADPIFTYDLNDYVIYLKSYSKIIFPGLRIGVAVIPNQLKERFLLYKKINDIESSMISQAALEIYIKSGMFERHRQKIKDSYVSRAKQLYQSVIKYTDDSPELVKVIQPASVCMHNHIVLHKSINLQQLIRNLNKKGVMVEPISRNYLTSFQQEKILKLNVSHVEEHKIEEGVRIVIEEIRRLGNV</sequence>
<dbReference type="InterPro" id="IPR051446">
    <property type="entry name" value="HTH_trans_reg/aminotransferase"/>
</dbReference>
<dbReference type="Gene3D" id="1.10.10.10">
    <property type="entry name" value="Winged helix-like DNA-binding domain superfamily/Winged helix DNA-binding domain"/>
    <property type="match status" value="1"/>
</dbReference>
<reference evidence="9" key="1">
    <citation type="submission" date="2021-04" db="EMBL/GenBank/DDBJ databases">
        <title>Genome seq and assembly of Bacillus sp.</title>
        <authorList>
            <person name="Chhetri G."/>
        </authorList>
    </citation>
    <scope>NUCLEOTIDE SEQUENCE</scope>
    <source>
        <strain evidence="9">RG28</strain>
    </source>
</reference>
<evidence type="ECO:0000313" key="9">
    <source>
        <dbReference type="EMBL" id="MBP0723970.1"/>
    </source>
</evidence>
<name>A0A940NGS9_9BACI</name>
<keyword evidence="4" id="KW-0663">Pyridoxal phosphate</keyword>
<evidence type="ECO:0000256" key="5">
    <source>
        <dbReference type="ARBA" id="ARBA00023015"/>
    </source>
</evidence>
<keyword evidence="3 9" id="KW-0032">Aminotransferase</keyword>
<dbReference type="InterPro" id="IPR000524">
    <property type="entry name" value="Tscrpt_reg_HTH_GntR"/>
</dbReference>
<dbReference type="Proteomes" id="UP000682134">
    <property type="component" value="Unassembled WGS sequence"/>
</dbReference>
<keyword evidence="5" id="KW-0805">Transcription regulation</keyword>
<dbReference type="Pfam" id="PF00155">
    <property type="entry name" value="Aminotran_1_2"/>
    <property type="match status" value="1"/>
</dbReference>
<dbReference type="CDD" id="cd00609">
    <property type="entry name" value="AAT_like"/>
    <property type="match status" value="1"/>
</dbReference>
<dbReference type="FunFam" id="3.40.640.10:FF:000114">
    <property type="entry name" value="Transcriptional regulator, GntR family"/>
    <property type="match status" value="1"/>
</dbReference>
<dbReference type="RefSeq" id="WP_209401933.1">
    <property type="nucleotide sequence ID" value="NZ_JAGIYQ010000001.1"/>
</dbReference>
<dbReference type="InterPro" id="IPR015424">
    <property type="entry name" value="PyrdxlP-dep_Trfase"/>
</dbReference>
<dbReference type="Gene3D" id="3.40.640.10">
    <property type="entry name" value="Type I PLP-dependent aspartate aminotransferase-like (Major domain)"/>
    <property type="match status" value="1"/>
</dbReference>
<protein>
    <submittedName>
        <fullName evidence="9">PLP-dependent aminotransferase family protein</fullName>
    </submittedName>
</protein>
<dbReference type="EMBL" id="JAGIYQ010000001">
    <property type="protein sequence ID" value="MBP0723970.1"/>
    <property type="molecule type" value="Genomic_DNA"/>
</dbReference>